<comment type="caution">
    <text evidence="2">The sequence shown here is derived from an EMBL/GenBank/DDBJ whole genome shotgun (WGS) entry which is preliminary data.</text>
</comment>
<organism evidence="2 3">
    <name type="scientific">Myotis myotis</name>
    <name type="common">Greater mouse-eared bat</name>
    <name type="synonym">Vespertilio myotis</name>
    <dbReference type="NCBI Taxonomy" id="51298"/>
    <lineage>
        <taxon>Eukaryota</taxon>
        <taxon>Metazoa</taxon>
        <taxon>Chordata</taxon>
        <taxon>Craniata</taxon>
        <taxon>Vertebrata</taxon>
        <taxon>Euteleostomi</taxon>
        <taxon>Mammalia</taxon>
        <taxon>Eutheria</taxon>
        <taxon>Laurasiatheria</taxon>
        <taxon>Chiroptera</taxon>
        <taxon>Yangochiroptera</taxon>
        <taxon>Vespertilionidae</taxon>
        <taxon>Myotis</taxon>
    </lineage>
</organism>
<evidence type="ECO:0000313" key="2">
    <source>
        <dbReference type="EMBL" id="KAF6278904.1"/>
    </source>
</evidence>
<gene>
    <name evidence="2" type="ORF">mMyoMyo1_010233</name>
</gene>
<accession>A0A7J7RSP6</accession>
<feature type="region of interest" description="Disordered" evidence="1">
    <location>
        <begin position="84"/>
        <end position="112"/>
    </location>
</feature>
<reference evidence="2 3" key="1">
    <citation type="journal article" date="2020" name="Nature">
        <title>Six reference-quality genomes reveal evolution of bat adaptations.</title>
        <authorList>
            <person name="Jebb D."/>
            <person name="Huang Z."/>
            <person name="Pippel M."/>
            <person name="Hughes G.M."/>
            <person name="Lavrichenko K."/>
            <person name="Devanna P."/>
            <person name="Winkler S."/>
            <person name="Jermiin L.S."/>
            <person name="Skirmuntt E.C."/>
            <person name="Katzourakis A."/>
            <person name="Burkitt-Gray L."/>
            <person name="Ray D.A."/>
            <person name="Sullivan K.A.M."/>
            <person name="Roscito J.G."/>
            <person name="Kirilenko B.M."/>
            <person name="Davalos L.M."/>
            <person name="Corthals A.P."/>
            <person name="Power M.L."/>
            <person name="Jones G."/>
            <person name="Ransome R.D."/>
            <person name="Dechmann D.K.N."/>
            <person name="Locatelli A.G."/>
            <person name="Puechmaille S.J."/>
            <person name="Fedrigo O."/>
            <person name="Jarvis E.D."/>
            <person name="Hiller M."/>
            <person name="Vernes S.C."/>
            <person name="Myers E.W."/>
            <person name="Teeling E.C."/>
        </authorList>
    </citation>
    <scope>NUCLEOTIDE SEQUENCE [LARGE SCALE GENOMIC DNA]</scope>
    <source>
        <strain evidence="2">MMyoMyo1</strain>
        <tissue evidence="2">Flight muscle</tissue>
    </source>
</reference>
<name>A0A7J7RSP6_MYOMY</name>
<sequence length="173" mass="19054">MVSELGLDWLGKQEEAEGGPRASWLEWPSTACPVCAPPCKAAAEHRWAQGLENHPHCLLPSQAPLTVSTLPFPTRVCRHLPSPVHKGHRSAVTDENKQRRSRLSAAISPEDQGQRRTLKGCLNSSATSTECLFFVFKGKQAQTLLGIIAASVVTSRREKGLLQLKWIWDIALL</sequence>
<proteinExistence type="predicted"/>
<keyword evidence="3" id="KW-1185">Reference proteome</keyword>
<dbReference type="Proteomes" id="UP000527355">
    <property type="component" value="Unassembled WGS sequence"/>
</dbReference>
<evidence type="ECO:0000313" key="3">
    <source>
        <dbReference type="Proteomes" id="UP000527355"/>
    </source>
</evidence>
<protein>
    <submittedName>
        <fullName evidence="2">Uncharacterized protein</fullName>
    </submittedName>
</protein>
<dbReference type="AlphaFoldDB" id="A0A7J7RSP6"/>
<dbReference type="EMBL" id="JABWUV010000023">
    <property type="protein sequence ID" value="KAF6278904.1"/>
    <property type="molecule type" value="Genomic_DNA"/>
</dbReference>
<evidence type="ECO:0000256" key="1">
    <source>
        <dbReference type="SAM" id="MobiDB-lite"/>
    </source>
</evidence>